<gene>
    <name evidence="1" type="ORF">NCTC13456_02687</name>
</gene>
<sequence>MRKFLIYLFFSSSLFAQELIDTDGDGIPDVEDHCPTVKGPKENNGCQWQEIIF</sequence>
<dbReference type="RefSeq" id="WP_181816346.1">
    <property type="nucleotide sequence ID" value="NZ_UFXS01000001.1"/>
</dbReference>
<dbReference type="Gene3D" id="4.10.1080.10">
    <property type="entry name" value="TSP type-3 repeat"/>
    <property type="match status" value="1"/>
</dbReference>
<evidence type="ECO:0000313" key="1">
    <source>
        <dbReference type="EMBL" id="STD59057.1"/>
    </source>
</evidence>
<proteinExistence type="predicted"/>
<dbReference type="EMBL" id="UFXS01000001">
    <property type="protein sequence ID" value="STD59057.1"/>
    <property type="molecule type" value="Genomic_DNA"/>
</dbReference>
<reference evidence="1 2" key="1">
    <citation type="submission" date="2018-06" db="EMBL/GenBank/DDBJ databases">
        <authorList>
            <consortium name="Pathogen Informatics"/>
            <person name="Doyle S."/>
        </authorList>
    </citation>
    <scope>NUCLEOTIDE SEQUENCE [LARGE SCALE GENOMIC DNA]</scope>
    <source>
        <strain evidence="1 2">NCTC13456</strain>
    </source>
</reference>
<name>A0A376GKZ4_9FLAO</name>
<dbReference type="GO" id="GO:0005509">
    <property type="term" value="F:calcium ion binding"/>
    <property type="evidence" value="ECO:0007669"/>
    <property type="project" value="InterPro"/>
</dbReference>
<organism evidence="1 2">
    <name type="scientific">Empedobacter falsenii</name>
    <dbReference type="NCBI Taxonomy" id="343874"/>
    <lineage>
        <taxon>Bacteria</taxon>
        <taxon>Pseudomonadati</taxon>
        <taxon>Bacteroidota</taxon>
        <taxon>Flavobacteriia</taxon>
        <taxon>Flavobacteriales</taxon>
        <taxon>Weeksellaceae</taxon>
        <taxon>Empedobacter</taxon>
    </lineage>
</organism>
<dbReference type="Proteomes" id="UP000254737">
    <property type="component" value="Unassembled WGS sequence"/>
</dbReference>
<evidence type="ECO:0000313" key="2">
    <source>
        <dbReference type="Proteomes" id="UP000254737"/>
    </source>
</evidence>
<dbReference type="SUPFAM" id="SSF103647">
    <property type="entry name" value="TSP type-3 repeat"/>
    <property type="match status" value="1"/>
</dbReference>
<protein>
    <submittedName>
        <fullName evidence="1">Uncharacterized protein</fullName>
    </submittedName>
</protein>
<accession>A0A376GKZ4</accession>
<dbReference type="InterPro" id="IPR028974">
    <property type="entry name" value="TSP_type-3_rpt"/>
</dbReference>
<dbReference type="AlphaFoldDB" id="A0A376GKZ4"/>